<dbReference type="PROSITE" id="PS51257">
    <property type="entry name" value="PROKAR_LIPOPROTEIN"/>
    <property type="match status" value="1"/>
</dbReference>
<dbReference type="AlphaFoldDB" id="A0A1I7IXD6"/>
<feature type="domain" description="Glycine-zipper-containing OmpA-like membrane" evidence="2">
    <location>
        <begin position="70"/>
        <end position="108"/>
    </location>
</feature>
<reference evidence="3 4" key="1">
    <citation type="submission" date="2016-10" db="EMBL/GenBank/DDBJ databases">
        <authorList>
            <person name="de Groot N.N."/>
        </authorList>
    </citation>
    <scope>NUCLEOTIDE SEQUENCE [LARGE SCALE GENOMIC DNA]</scope>
    <source>
        <strain evidence="3 4">Nm24</strain>
    </source>
</reference>
<dbReference type="Pfam" id="PF13436">
    <property type="entry name" value="Gly-zipper_OmpA"/>
    <property type="match status" value="1"/>
</dbReference>
<protein>
    <submittedName>
        <fullName evidence="3">Glycine-zipper containing OmpA-like membrane domain-containing protein</fullName>
    </submittedName>
</protein>
<sequence length="182" mass="18327">MRYFSRLIVFPAAILLVACVNVPTGPSVMILPGNGKSFDQFRSDDYLCRQFASQQTDFQTPRSSAASSGMESAAVGAALGAAAGAAFGGGRGAAVGAGAGLLGGGLAGSGTAQSSGSISQERYDIAYIQCMYANGHRVPVSAGLVEGSGGNVNQGTYSYPPAASGRYIPPPPPGYPPSPPPY</sequence>
<dbReference type="Proteomes" id="UP000183926">
    <property type="component" value="Unassembled WGS sequence"/>
</dbReference>
<feature type="region of interest" description="Disordered" evidence="1">
    <location>
        <begin position="155"/>
        <end position="182"/>
    </location>
</feature>
<name>A0A1I7IXD6_9PROT</name>
<evidence type="ECO:0000259" key="2">
    <source>
        <dbReference type="Pfam" id="PF13436"/>
    </source>
</evidence>
<feature type="compositionally biased region" description="Pro residues" evidence="1">
    <location>
        <begin position="168"/>
        <end position="182"/>
    </location>
</feature>
<proteinExistence type="predicted"/>
<evidence type="ECO:0000313" key="3">
    <source>
        <dbReference type="EMBL" id="SFU77627.1"/>
    </source>
</evidence>
<evidence type="ECO:0000256" key="1">
    <source>
        <dbReference type="SAM" id="MobiDB-lite"/>
    </source>
</evidence>
<dbReference type="EMBL" id="FPBL01000012">
    <property type="protein sequence ID" value="SFU77627.1"/>
    <property type="molecule type" value="Genomic_DNA"/>
</dbReference>
<organism evidence="3 4">
    <name type="scientific">Nitrosomonas eutropha</name>
    <dbReference type="NCBI Taxonomy" id="916"/>
    <lineage>
        <taxon>Bacteria</taxon>
        <taxon>Pseudomonadati</taxon>
        <taxon>Pseudomonadota</taxon>
        <taxon>Betaproteobacteria</taxon>
        <taxon>Nitrosomonadales</taxon>
        <taxon>Nitrosomonadaceae</taxon>
        <taxon>Nitrosomonas</taxon>
    </lineage>
</organism>
<accession>A0A1I7IXD6</accession>
<dbReference type="RefSeq" id="WP_074929256.1">
    <property type="nucleotide sequence ID" value="NZ_FPBL01000012.1"/>
</dbReference>
<gene>
    <name evidence="3" type="ORF">SAMN05216339_11211</name>
</gene>
<evidence type="ECO:0000313" key="4">
    <source>
        <dbReference type="Proteomes" id="UP000183926"/>
    </source>
</evidence>
<dbReference type="OrthoDB" id="5573966at2"/>
<dbReference type="InterPro" id="IPR025693">
    <property type="entry name" value="Gly-zipper_OmpA-like_dom"/>
</dbReference>